<dbReference type="RefSeq" id="WP_113859510.1">
    <property type="nucleotide sequence ID" value="NZ_PDCG01000001.1"/>
</dbReference>
<dbReference type="AlphaFoldDB" id="A0A366KAZ5"/>
<protein>
    <submittedName>
        <fullName evidence="9">ABC transporter permease</fullName>
    </submittedName>
</protein>
<proteinExistence type="inferred from homology"/>
<evidence type="ECO:0000256" key="3">
    <source>
        <dbReference type="ARBA" id="ARBA00022475"/>
    </source>
</evidence>
<keyword evidence="2 7" id="KW-0813">Transport</keyword>
<organism evidence="9 10">
    <name type="scientific">Bifidobacterium aemilianum</name>
    <dbReference type="NCBI Taxonomy" id="2493120"/>
    <lineage>
        <taxon>Bacteria</taxon>
        <taxon>Bacillati</taxon>
        <taxon>Actinomycetota</taxon>
        <taxon>Actinomycetes</taxon>
        <taxon>Bifidobacteriales</taxon>
        <taxon>Bifidobacteriaceae</taxon>
        <taxon>Bifidobacterium</taxon>
    </lineage>
</organism>
<keyword evidence="10" id="KW-1185">Reference proteome</keyword>
<evidence type="ECO:0000313" key="9">
    <source>
        <dbReference type="EMBL" id="RBP98537.1"/>
    </source>
</evidence>
<dbReference type="OrthoDB" id="61122at2"/>
<feature type="transmembrane region" description="Helical" evidence="7">
    <location>
        <begin position="243"/>
        <end position="262"/>
    </location>
</feature>
<comment type="caution">
    <text evidence="9">The sequence shown here is derived from an EMBL/GenBank/DDBJ whole genome shotgun (WGS) entry which is preliminary data.</text>
</comment>
<feature type="transmembrane region" description="Helical" evidence="7">
    <location>
        <begin position="72"/>
        <end position="96"/>
    </location>
</feature>
<feature type="domain" description="ABC transmembrane type-1" evidence="8">
    <location>
        <begin position="73"/>
        <end position="261"/>
    </location>
</feature>
<accession>A0A366KAZ5</accession>
<dbReference type="PANTHER" id="PTHR43744:SF3">
    <property type="entry name" value="LACTOSE TRANSPORT SYSTEM PERMEASE PROTEIN LACG"/>
    <property type="match status" value="1"/>
</dbReference>
<dbReference type="PANTHER" id="PTHR43744">
    <property type="entry name" value="ABC TRANSPORTER PERMEASE PROTEIN MG189-RELATED-RELATED"/>
    <property type="match status" value="1"/>
</dbReference>
<evidence type="ECO:0000259" key="8">
    <source>
        <dbReference type="PROSITE" id="PS50928"/>
    </source>
</evidence>
<keyword evidence="5 7" id="KW-1133">Transmembrane helix</keyword>
<dbReference type="PROSITE" id="PS50928">
    <property type="entry name" value="ABC_TM1"/>
    <property type="match status" value="1"/>
</dbReference>
<feature type="transmembrane region" description="Helical" evidence="7">
    <location>
        <begin position="12"/>
        <end position="30"/>
    </location>
</feature>
<dbReference type="InterPro" id="IPR000515">
    <property type="entry name" value="MetI-like"/>
</dbReference>
<gene>
    <name evidence="9" type="ORF">CRD60_01375</name>
</gene>
<evidence type="ECO:0000256" key="6">
    <source>
        <dbReference type="ARBA" id="ARBA00023136"/>
    </source>
</evidence>
<sequence length="277" mass="30306">MNTTRITAGTVIRYLACTVLFILLVGPIIWQVSLAFKGSGNNIYAVSPYFMPKDFSWNNFAQVFQRIPVFRYALNSLIVTAINVLGNLLTATLAGYALGRLQFRGKRLVAGFIFGCMLIPGETVLVSQFLTIRGLHLNNTLTGVVLPGLCGAMNILLMMTAFASIPHELEEAAEVDGANVWQRFLHICLPQVRGTAMVVAIFSFVGAWNDFMWPLVVISDESKYTLTIGLNKLKGAFVTDPRLIAAGAVLALVPIIIFFVTCQRYFFGGVQAGGVKE</sequence>
<dbReference type="SUPFAM" id="SSF161098">
    <property type="entry name" value="MetI-like"/>
    <property type="match status" value="1"/>
</dbReference>
<dbReference type="EMBL" id="PDCG01000001">
    <property type="protein sequence ID" value="RBP98537.1"/>
    <property type="molecule type" value="Genomic_DNA"/>
</dbReference>
<evidence type="ECO:0000256" key="7">
    <source>
        <dbReference type="RuleBase" id="RU363032"/>
    </source>
</evidence>
<name>A0A366KAZ5_9BIFI</name>
<dbReference type="Pfam" id="PF00528">
    <property type="entry name" value="BPD_transp_1"/>
    <property type="match status" value="1"/>
</dbReference>
<dbReference type="GO" id="GO:0005886">
    <property type="term" value="C:plasma membrane"/>
    <property type="evidence" value="ECO:0007669"/>
    <property type="project" value="UniProtKB-SubCell"/>
</dbReference>
<keyword evidence="3" id="KW-1003">Cell membrane</keyword>
<evidence type="ECO:0000313" key="10">
    <source>
        <dbReference type="Proteomes" id="UP000252530"/>
    </source>
</evidence>
<evidence type="ECO:0000256" key="1">
    <source>
        <dbReference type="ARBA" id="ARBA00004651"/>
    </source>
</evidence>
<evidence type="ECO:0000256" key="5">
    <source>
        <dbReference type="ARBA" id="ARBA00022989"/>
    </source>
</evidence>
<comment type="subcellular location">
    <subcellularLocation>
        <location evidence="1 7">Cell membrane</location>
        <topology evidence="1 7">Multi-pass membrane protein</topology>
    </subcellularLocation>
</comment>
<feature type="transmembrane region" description="Helical" evidence="7">
    <location>
        <begin position="144"/>
        <end position="163"/>
    </location>
</feature>
<keyword evidence="6 7" id="KW-0472">Membrane</keyword>
<evidence type="ECO:0000256" key="4">
    <source>
        <dbReference type="ARBA" id="ARBA00022692"/>
    </source>
</evidence>
<reference evidence="9 10" key="1">
    <citation type="submission" date="2017-10" db="EMBL/GenBank/DDBJ databases">
        <title>Bifidobacterium xylocopum sp. nov. and Bifidobacterium aemilianum sp. nov., from the carpenter bee (Xylocopa violacea) digestive tract.</title>
        <authorList>
            <person name="Alberoni D."/>
            <person name="Baffoni L."/>
            <person name="Di Gioia D."/>
            <person name="Gaggia F."/>
            <person name="Biavati B."/>
        </authorList>
    </citation>
    <scope>NUCLEOTIDE SEQUENCE [LARGE SCALE GENOMIC DNA]</scope>
    <source>
        <strain evidence="9 10">XV10</strain>
    </source>
</reference>
<keyword evidence="4 7" id="KW-0812">Transmembrane</keyword>
<evidence type="ECO:0000256" key="2">
    <source>
        <dbReference type="ARBA" id="ARBA00022448"/>
    </source>
</evidence>
<dbReference type="Proteomes" id="UP000252530">
    <property type="component" value="Unassembled WGS sequence"/>
</dbReference>
<feature type="transmembrane region" description="Helical" evidence="7">
    <location>
        <begin position="184"/>
        <end position="208"/>
    </location>
</feature>
<comment type="similarity">
    <text evidence="7">Belongs to the binding-protein-dependent transport system permease family.</text>
</comment>
<dbReference type="InterPro" id="IPR035906">
    <property type="entry name" value="MetI-like_sf"/>
</dbReference>
<dbReference type="GO" id="GO:0055085">
    <property type="term" value="P:transmembrane transport"/>
    <property type="evidence" value="ECO:0007669"/>
    <property type="project" value="InterPro"/>
</dbReference>
<feature type="transmembrane region" description="Helical" evidence="7">
    <location>
        <begin position="108"/>
        <end position="132"/>
    </location>
</feature>
<dbReference type="CDD" id="cd06261">
    <property type="entry name" value="TM_PBP2"/>
    <property type="match status" value="1"/>
</dbReference>
<dbReference type="Gene3D" id="1.10.3720.10">
    <property type="entry name" value="MetI-like"/>
    <property type="match status" value="1"/>
</dbReference>